<dbReference type="RefSeq" id="WP_046903544.1">
    <property type="nucleotide sequence ID" value="NZ_CP011452.2"/>
</dbReference>
<dbReference type="STRING" id="1267766.WYH_01801"/>
<reference evidence="1" key="1">
    <citation type="submission" date="2015-05" db="EMBL/GenBank/DDBJ databases">
        <title>The complete genome of Altererythrobacter atlanticus strain 26DY36.</title>
        <authorList>
            <person name="Wu Y.-H."/>
            <person name="Cheng H."/>
            <person name="Wu X.-W."/>
        </authorList>
    </citation>
    <scope>NUCLEOTIDE SEQUENCE [LARGE SCALE GENOMIC DNA]</scope>
    <source>
        <strain evidence="1">26DY36</strain>
    </source>
</reference>
<dbReference type="InterPro" id="IPR018759">
    <property type="entry name" value="BBP2_2"/>
</dbReference>
<accession>A0A0F7KU84</accession>
<dbReference type="KEGG" id="aay:WYH_01801"/>
<dbReference type="OrthoDB" id="7406066at2"/>
<dbReference type="AlphaFoldDB" id="A0A0F7KU84"/>
<evidence type="ECO:0000313" key="2">
    <source>
        <dbReference type="Proteomes" id="UP000034392"/>
    </source>
</evidence>
<proteinExistence type="predicted"/>
<dbReference type="SUPFAM" id="SSF56935">
    <property type="entry name" value="Porins"/>
    <property type="match status" value="1"/>
</dbReference>
<dbReference type="EMBL" id="CP011452">
    <property type="protein sequence ID" value="AKH42837.1"/>
    <property type="molecule type" value="Genomic_DNA"/>
</dbReference>
<name>A0A0F7KU84_9SPHN</name>
<protein>
    <submittedName>
        <fullName evidence="1">Uncharacterized protein</fullName>
    </submittedName>
</protein>
<gene>
    <name evidence="1" type="ORF">WYH_01801</name>
</gene>
<dbReference type="Pfam" id="PF10082">
    <property type="entry name" value="BBP2_2"/>
    <property type="match status" value="1"/>
</dbReference>
<evidence type="ECO:0000313" key="1">
    <source>
        <dbReference type="EMBL" id="AKH42837.1"/>
    </source>
</evidence>
<dbReference type="PATRIC" id="fig|1267766.3.peg.1820"/>
<sequence>MVLKSAKAALLGTALVLPFAAQAQQLGTTAPIIDLPTGYDEQLGAEMGPFTVYTSAEARAEYDSNIYAENSGSNSDLVLITAPRVEARTRNGPTQVTLRAQAQARTYAEYSTEDALSALAGAYLVTGMDSPDVIRADVSWQRAIEDRGDPEARNFIGSGPRRFDVLGAQAGWTHQGPRILLGAEGSIRKIDYLSALDNERDLTIYSGQVTAGYTVSGAVRAVVVGFANQRTFRLDEDTNGINRDATTYGARAGLRFDEGGILRGEATVGLFELDPKDPTLPKNSGVSVQANVSYLPTRRIALFMEAFRGDVATVRNGAQSRTDTNFVFGVQAEARRNLRLQASVNYRQTKYVGTSVKETTKGVRGEIEYRLTPNLSLALSARYSTRDSDLITEEFNRLRTGLELRVKL</sequence>
<dbReference type="Proteomes" id="UP000034392">
    <property type="component" value="Chromosome"/>
</dbReference>
<keyword evidence="2" id="KW-1185">Reference proteome</keyword>
<organism evidence="1 2">
    <name type="scientific">Croceibacterium atlanticum</name>
    <dbReference type="NCBI Taxonomy" id="1267766"/>
    <lineage>
        <taxon>Bacteria</taxon>
        <taxon>Pseudomonadati</taxon>
        <taxon>Pseudomonadota</taxon>
        <taxon>Alphaproteobacteria</taxon>
        <taxon>Sphingomonadales</taxon>
        <taxon>Erythrobacteraceae</taxon>
        <taxon>Croceibacterium</taxon>
    </lineage>
</organism>